<dbReference type="KEGG" id="sma:SAVERM_682"/>
<protein>
    <submittedName>
        <fullName evidence="1">IS5 family ISBce20-like transposase</fullName>
    </submittedName>
</protein>
<sequence length="72" mass="8529">MYRWVAEGAIALLHWFRRLRIRWEIRDDIHHAFVTLGCAVICRRRLRTALCREEGRAIAPGGWPARCVRTRS</sequence>
<dbReference type="AlphaFoldDB" id="Q82Q39"/>
<dbReference type="eggNOG" id="ENOG502ZGY6">
    <property type="taxonomic scope" value="Bacteria"/>
</dbReference>
<reference evidence="1 2" key="1">
    <citation type="journal article" date="2001" name="Proc. Natl. Acad. Sci. U.S.A.">
        <title>Genome sequence of an industrial microorganism Streptomyces avermitilis: deducing the ability of producing secondary metabolites.</title>
        <authorList>
            <person name="Omura S."/>
            <person name="Ikeda H."/>
            <person name="Ishikawa J."/>
            <person name="Hanamoto A."/>
            <person name="Takahashi C."/>
            <person name="Shinose M."/>
            <person name="Takahashi Y."/>
            <person name="Horikawa H."/>
            <person name="Nakazawa H."/>
            <person name="Osonoe T."/>
            <person name="Kikuchi H."/>
            <person name="Shiba T."/>
            <person name="Sakaki Y."/>
            <person name="Hattori M."/>
        </authorList>
    </citation>
    <scope>NUCLEOTIDE SEQUENCE [LARGE SCALE GENOMIC DNA]</scope>
    <source>
        <strain evidence="2">ATCC 31267 / DSM 46492 / JCM 5070 / NBRC 14893 / NCIMB 12804 / NRRL 8165 / MA-4680</strain>
    </source>
</reference>
<dbReference type="EMBL" id="BA000030">
    <property type="protein sequence ID" value="BAC68392.1"/>
    <property type="molecule type" value="Genomic_DNA"/>
</dbReference>
<keyword evidence="2" id="KW-1185">Reference proteome</keyword>
<proteinExistence type="predicted"/>
<organism evidence="1 2">
    <name type="scientific">Streptomyces avermitilis (strain ATCC 31267 / DSM 46492 / JCM 5070 / NBRC 14893 / NCIMB 12804 / NRRL 8165 / MA-4680)</name>
    <dbReference type="NCBI Taxonomy" id="227882"/>
    <lineage>
        <taxon>Bacteria</taxon>
        <taxon>Bacillati</taxon>
        <taxon>Actinomycetota</taxon>
        <taxon>Actinomycetes</taxon>
        <taxon>Kitasatosporales</taxon>
        <taxon>Streptomycetaceae</taxon>
        <taxon>Streptomyces</taxon>
    </lineage>
</organism>
<accession>Q82Q39</accession>
<evidence type="ECO:0000313" key="2">
    <source>
        <dbReference type="Proteomes" id="UP000000428"/>
    </source>
</evidence>
<gene>
    <name evidence="1" type="ORF">SAVERM_682</name>
</gene>
<name>Q82Q39_STRAW</name>
<reference evidence="1 2" key="2">
    <citation type="journal article" date="2003" name="Nat. Biotechnol.">
        <title>Complete genome sequence and comparative analysis of the industrial microorganism Streptomyces avermitilis.</title>
        <authorList>
            <person name="Ikeda H."/>
            <person name="Ishikawa J."/>
            <person name="Hanamoto A."/>
            <person name="Shinose M."/>
            <person name="Kikuchi H."/>
            <person name="Shiba T."/>
            <person name="Sakaki Y."/>
            <person name="Hattori M."/>
            <person name="Omura S."/>
        </authorList>
    </citation>
    <scope>NUCLEOTIDE SEQUENCE [LARGE SCALE GENOMIC DNA]</scope>
    <source>
        <strain evidence="2">ATCC 31267 / DSM 46492 / JCM 5070 / NBRC 14893 / NCIMB 12804 / NRRL 8165 / MA-4680</strain>
    </source>
</reference>
<reference evidence="1 2" key="3">
    <citation type="journal article" date="2014" name="J. Ind. Microbiol. Biotechnol.">
        <title>Genome mining of the Streptomyces avermitilis genome and development of genome-minimized hosts for heterologous expression of biosynthetic gene clusters.</title>
        <authorList>
            <person name="Ikeda H."/>
            <person name="Shin-ya K."/>
            <person name="Omura S."/>
        </authorList>
    </citation>
    <scope>NUCLEOTIDE SEQUENCE [LARGE SCALE GENOMIC DNA]</scope>
    <source>
        <strain evidence="2">ATCC 31267 / DSM 46492 / JCM 5070 / NBRC 14893 / NCIMB 12804 / NRRL 8165 / MA-4680</strain>
    </source>
</reference>
<evidence type="ECO:0000313" key="1">
    <source>
        <dbReference type="EMBL" id="BAC68392.1"/>
    </source>
</evidence>
<dbReference type="Proteomes" id="UP000000428">
    <property type="component" value="Chromosome"/>
</dbReference>
<dbReference type="HOGENOM" id="CLU_2720459_0_0_11"/>